<dbReference type="Gene3D" id="3.90.190.20">
    <property type="entry name" value="Mur ligase, C-terminal domain"/>
    <property type="match status" value="1"/>
</dbReference>
<evidence type="ECO:0000256" key="3">
    <source>
        <dbReference type="ARBA" id="ARBA00022598"/>
    </source>
</evidence>
<dbReference type="Pfam" id="PF08245">
    <property type="entry name" value="Mur_ligase_M"/>
    <property type="match status" value="1"/>
</dbReference>
<sequence length="482" mass="54786">MELKELLKDLELKLFNFKNVEVTDITDDSRNVIKGSLFVAIKGNNYDGNIFIKDALKKGAVAILTEEEPKGKIEVPVILSTDIQNDVKNIAEKLYQNPFKKIKTIGVTGTNGKTTTTFLIKSILDIDHKTGLIGTIKTIINNKEYESVNTTPNTLTLIKLFKKMVDENVDYAVMEVSSHGLKLNRINGIEFQSVIFTNLTQDHLDFHKTMEDYRDSKLILFSLVKDDGSSIINLDDPSSEYFVKASKTKNIFTYGIKNPKARFQIRIEKISLDGSSFSIFDNDEKKNYHIETKLIGEPNIYNCVSAFLTCFSLNIPFEKIKEGLEKANPVKGRYEIYYDRRGFKIIVDYAHSPDSLERLIKTVRRLTPGKVITVFGCGGNRDKEKRPIMGKIASHLSDMVVLTSDNPRSEDPNRIIDDIIKGITEKNYMVEVNRKNAIKLAFQYAKEKDSIIIAGKGHENYQIINNKKYHLDDSEIVKGLMK</sequence>
<feature type="binding site" evidence="11">
    <location>
        <begin position="150"/>
        <end position="151"/>
    </location>
    <ligand>
        <name>UDP-N-acetyl-alpha-D-muramoyl-L-alanyl-D-glutamate</name>
        <dbReference type="ChEBI" id="CHEBI:83900"/>
    </ligand>
</feature>
<dbReference type="GO" id="GO:0008765">
    <property type="term" value="F:UDP-N-acetylmuramoylalanyl-D-glutamate-2,6-diaminopimelate ligase activity"/>
    <property type="evidence" value="ECO:0007669"/>
    <property type="project" value="UniProtKB-UniRule"/>
</dbReference>
<dbReference type="InterPro" id="IPR000713">
    <property type="entry name" value="Mur_ligase_N"/>
</dbReference>
<keyword evidence="10 11" id="KW-0961">Cell wall biogenesis/degradation</keyword>
<accession>A0A7C3N6Q1</accession>
<keyword evidence="6 11" id="KW-0067">ATP-binding</keyword>
<evidence type="ECO:0000259" key="15">
    <source>
        <dbReference type="Pfam" id="PF08245"/>
    </source>
</evidence>
<comment type="catalytic activity">
    <reaction evidence="11">
        <text>UDP-N-acetyl-alpha-D-muramoyl-L-alanyl-D-glutamate + meso-2,6-diaminopimelate + ATP = UDP-N-acetyl-alpha-D-muramoyl-L-alanyl-gamma-D-glutamyl-meso-2,6-diaminopimelate + ADP + phosphate + H(+)</text>
        <dbReference type="Rhea" id="RHEA:23676"/>
        <dbReference type="ChEBI" id="CHEBI:15378"/>
        <dbReference type="ChEBI" id="CHEBI:30616"/>
        <dbReference type="ChEBI" id="CHEBI:43474"/>
        <dbReference type="ChEBI" id="CHEBI:57791"/>
        <dbReference type="ChEBI" id="CHEBI:83900"/>
        <dbReference type="ChEBI" id="CHEBI:83905"/>
        <dbReference type="ChEBI" id="CHEBI:456216"/>
        <dbReference type="EC" id="6.3.2.13"/>
    </reaction>
</comment>
<evidence type="ECO:0000256" key="6">
    <source>
        <dbReference type="ARBA" id="ARBA00022840"/>
    </source>
</evidence>
<feature type="domain" description="Mur ligase N-terminal catalytic" evidence="13">
    <location>
        <begin position="22"/>
        <end position="92"/>
    </location>
</feature>
<keyword evidence="11" id="KW-0460">Magnesium</keyword>
<evidence type="ECO:0000259" key="13">
    <source>
        <dbReference type="Pfam" id="PF01225"/>
    </source>
</evidence>
<comment type="caution">
    <text evidence="16">The sequence shown here is derived from an EMBL/GenBank/DDBJ whole genome shotgun (WGS) entry which is preliminary data.</text>
</comment>
<keyword evidence="4 11" id="KW-0132">Cell division</keyword>
<dbReference type="InterPro" id="IPR036565">
    <property type="entry name" value="Mur-like_cat_sf"/>
</dbReference>
<feature type="domain" description="Mur ligase central" evidence="15">
    <location>
        <begin position="107"/>
        <end position="309"/>
    </location>
</feature>
<dbReference type="AlphaFoldDB" id="A0A7C3N6Q1"/>
<feature type="binding site" evidence="11">
    <location>
        <position position="381"/>
    </location>
    <ligand>
        <name>meso-2,6-diaminopimelate</name>
        <dbReference type="ChEBI" id="CHEBI:57791"/>
    </ligand>
</feature>
<organism evidence="16">
    <name type="scientific">candidate division WOR-3 bacterium</name>
    <dbReference type="NCBI Taxonomy" id="2052148"/>
    <lineage>
        <taxon>Bacteria</taxon>
        <taxon>Bacteria division WOR-3</taxon>
    </lineage>
</organism>
<dbReference type="PANTHER" id="PTHR23135">
    <property type="entry name" value="MUR LIGASE FAMILY MEMBER"/>
    <property type="match status" value="1"/>
</dbReference>
<keyword evidence="2 11" id="KW-0963">Cytoplasm</keyword>
<feature type="binding site" evidence="11">
    <location>
        <position position="149"/>
    </location>
    <ligand>
        <name>UDP-N-acetyl-alpha-D-muramoyl-L-alanyl-D-glutamate</name>
        <dbReference type="ChEBI" id="CHEBI:83900"/>
    </ligand>
</feature>
<dbReference type="EMBL" id="DSTT01000005">
    <property type="protein sequence ID" value="HFK23779.1"/>
    <property type="molecule type" value="Genomic_DNA"/>
</dbReference>
<dbReference type="GO" id="GO:0071555">
    <property type="term" value="P:cell wall organization"/>
    <property type="evidence" value="ECO:0007669"/>
    <property type="project" value="UniProtKB-KW"/>
</dbReference>
<dbReference type="NCBIfam" id="NF001126">
    <property type="entry name" value="PRK00139.1-4"/>
    <property type="match status" value="1"/>
</dbReference>
<keyword evidence="7 11" id="KW-0133">Cell shape</keyword>
<dbReference type="GO" id="GO:0005524">
    <property type="term" value="F:ATP binding"/>
    <property type="evidence" value="ECO:0007669"/>
    <property type="project" value="UniProtKB-UniRule"/>
</dbReference>
<evidence type="ECO:0000256" key="5">
    <source>
        <dbReference type="ARBA" id="ARBA00022741"/>
    </source>
</evidence>
<dbReference type="GO" id="GO:0000287">
    <property type="term" value="F:magnesium ion binding"/>
    <property type="evidence" value="ECO:0007669"/>
    <property type="project" value="UniProtKB-UniRule"/>
</dbReference>
<keyword evidence="5 11" id="KW-0547">Nucleotide-binding</keyword>
<comment type="cofactor">
    <cofactor evidence="11">
        <name>Mg(2+)</name>
        <dbReference type="ChEBI" id="CHEBI:18420"/>
    </cofactor>
</comment>
<name>A0A7C3N6Q1_UNCW3</name>
<dbReference type="InterPro" id="IPR035911">
    <property type="entry name" value="MurE/MurF_N"/>
</dbReference>
<evidence type="ECO:0000259" key="14">
    <source>
        <dbReference type="Pfam" id="PF02875"/>
    </source>
</evidence>
<evidence type="ECO:0000256" key="10">
    <source>
        <dbReference type="ARBA" id="ARBA00023316"/>
    </source>
</evidence>
<feature type="modified residue" description="N6-carboxylysine" evidence="11">
    <location>
        <position position="217"/>
    </location>
</feature>
<proteinExistence type="inferred from homology"/>
<feature type="binding site" evidence="11">
    <location>
        <begin position="405"/>
        <end position="408"/>
    </location>
    <ligand>
        <name>meso-2,6-diaminopimelate</name>
        <dbReference type="ChEBI" id="CHEBI:57791"/>
    </ligand>
</feature>
<evidence type="ECO:0000256" key="4">
    <source>
        <dbReference type="ARBA" id="ARBA00022618"/>
    </source>
</evidence>
<dbReference type="InterPro" id="IPR018109">
    <property type="entry name" value="Folylpolyglutamate_synth_CS"/>
</dbReference>
<comment type="caution">
    <text evidence="11">Lacks conserved residue(s) required for the propagation of feature annotation.</text>
</comment>
<gene>
    <name evidence="11" type="primary">murE</name>
    <name evidence="16" type="ORF">ENS15_03915</name>
</gene>
<dbReference type="InterPro" id="IPR005761">
    <property type="entry name" value="UDP-N-AcMur-Glu-dNH2Pim_ligase"/>
</dbReference>
<dbReference type="PROSITE" id="PS01011">
    <property type="entry name" value="FOLYLPOLYGLU_SYNT_1"/>
    <property type="match status" value="1"/>
</dbReference>
<dbReference type="NCBIfam" id="TIGR01085">
    <property type="entry name" value="murE"/>
    <property type="match status" value="1"/>
</dbReference>
<dbReference type="Gene3D" id="3.40.1390.10">
    <property type="entry name" value="MurE/MurF, N-terminal domain"/>
    <property type="match status" value="1"/>
</dbReference>
<evidence type="ECO:0000256" key="12">
    <source>
        <dbReference type="RuleBase" id="RU004135"/>
    </source>
</evidence>
<keyword evidence="8 11" id="KW-0573">Peptidoglycan synthesis</keyword>
<comment type="subcellular location">
    <subcellularLocation>
        <location evidence="11 12">Cytoplasm</location>
    </subcellularLocation>
</comment>
<protein>
    <recommendedName>
        <fullName evidence="11">UDP-N-acetylmuramoyl-L-alanyl-D-glutamate--2,6-diaminopimelate ligase</fullName>
        <ecNumber evidence="11">6.3.2.13</ecNumber>
    </recommendedName>
    <alternativeName>
        <fullName evidence="11">Meso-A2pm-adding enzyme</fullName>
    </alternativeName>
    <alternativeName>
        <fullName evidence="11">Meso-diaminopimelate-adding enzyme</fullName>
    </alternativeName>
    <alternativeName>
        <fullName evidence="11">UDP-MurNAc-L-Ala-D-Glu:meso-diaminopimelate ligase</fullName>
    </alternativeName>
    <alternativeName>
        <fullName evidence="11">UDP-MurNAc-tripeptide synthetase</fullName>
    </alternativeName>
    <alternativeName>
        <fullName evidence="11">UDP-N-acetylmuramyl-tripeptide synthetase</fullName>
    </alternativeName>
</protein>
<dbReference type="InterPro" id="IPR013221">
    <property type="entry name" value="Mur_ligase_cen"/>
</dbReference>
<evidence type="ECO:0000256" key="7">
    <source>
        <dbReference type="ARBA" id="ARBA00022960"/>
    </source>
</evidence>
<feature type="binding site" evidence="11">
    <location>
        <position position="29"/>
    </location>
    <ligand>
        <name>UDP-N-acetyl-alpha-D-muramoyl-L-alanyl-D-glutamate</name>
        <dbReference type="ChEBI" id="CHEBI:83900"/>
    </ligand>
</feature>
<dbReference type="NCBIfam" id="NF001124">
    <property type="entry name" value="PRK00139.1-2"/>
    <property type="match status" value="1"/>
</dbReference>
<feature type="binding site" evidence="11">
    <location>
        <position position="455"/>
    </location>
    <ligand>
        <name>meso-2,6-diaminopimelate</name>
        <dbReference type="ChEBI" id="CHEBI:57791"/>
    </ligand>
</feature>
<keyword evidence="3 11" id="KW-0436">Ligase</keyword>
<comment type="similarity">
    <text evidence="1 11">Belongs to the MurCDEF family. MurE subfamily.</text>
</comment>
<evidence type="ECO:0000256" key="11">
    <source>
        <dbReference type="HAMAP-Rule" id="MF_00208"/>
    </source>
</evidence>
<feature type="short sequence motif" description="Meso-diaminopimelate recognition motif" evidence="11">
    <location>
        <begin position="405"/>
        <end position="408"/>
    </location>
</feature>
<evidence type="ECO:0000313" key="16">
    <source>
        <dbReference type="EMBL" id="HFK23779.1"/>
    </source>
</evidence>
<feature type="binding site" evidence="11">
    <location>
        <position position="177"/>
    </location>
    <ligand>
        <name>UDP-N-acetyl-alpha-D-muramoyl-L-alanyl-D-glutamate</name>
        <dbReference type="ChEBI" id="CHEBI:83900"/>
    </ligand>
</feature>
<feature type="domain" description="Mur ligase C-terminal" evidence="14">
    <location>
        <begin position="332"/>
        <end position="457"/>
    </location>
</feature>
<evidence type="ECO:0000256" key="1">
    <source>
        <dbReference type="ARBA" id="ARBA00005898"/>
    </source>
</evidence>
<feature type="binding site" evidence="11">
    <location>
        <begin position="109"/>
        <end position="115"/>
    </location>
    <ligand>
        <name>ATP</name>
        <dbReference type="ChEBI" id="CHEBI:30616"/>
    </ligand>
</feature>
<comment type="pathway">
    <text evidence="11 12">Cell wall biogenesis; peptidoglycan biosynthesis.</text>
</comment>
<comment type="PTM">
    <text evidence="11">Carboxylation is probably crucial for Mg(2+) binding and, consequently, for the gamma-phosphate positioning of ATP.</text>
</comment>
<evidence type="ECO:0000256" key="8">
    <source>
        <dbReference type="ARBA" id="ARBA00022984"/>
    </source>
</evidence>
<evidence type="ECO:0000256" key="9">
    <source>
        <dbReference type="ARBA" id="ARBA00023306"/>
    </source>
</evidence>
<dbReference type="Gene3D" id="3.40.1190.10">
    <property type="entry name" value="Mur-like, catalytic domain"/>
    <property type="match status" value="1"/>
</dbReference>
<dbReference type="SUPFAM" id="SSF63418">
    <property type="entry name" value="MurE/MurF N-terminal domain"/>
    <property type="match status" value="1"/>
</dbReference>
<reference evidence="16" key="1">
    <citation type="journal article" date="2020" name="mSystems">
        <title>Genome- and Community-Level Interaction Insights into Carbon Utilization and Element Cycling Functions of Hydrothermarchaeota in Hydrothermal Sediment.</title>
        <authorList>
            <person name="Zhou Z."/>
            <person name="Liu Y."/>
            <person name="Xu W."/>
            <person name="Pan J."/>
            <person name="Luo Z.H."/>
            <person name="Li M."/>
        </authorList>
    </citation>
    <scope>NUCLEOTIDE SEQUENCE [LARGE SCALE GENOMIC DNA]</scope>
    <source>
        <strain evidence="16">SpSt-464</strain>
    </source>
</reference>
<dbReference type="GO" id="GO:0009252">
    <property type="term" value="P:peptidoglycan biosynthetic process"/>
    <property type="evidence" value="ECO:0007669"/>
    <property type="project" value="UniProtKB-UniRule"/>
</dbReference>
<dbReference type="SUPFAM" id="SSF53244">
    <property type="entry name" value="MurD-like peptide ligases, peptide-binding domain"/>
    <property type="match status" value="1"/>
</dbReference>
<feature type="binding site" evidence="11">
    <location>
        <position position="185"/>
    </location>
    <ligand>
        <name>UDP-N-acetyl-alpha-D-muramoyl-L-alanyl-D-glutamate</name>
        <dbReference type="ChEBI" id="CHEBI:83900"/>
    </ligand>
</feature>
<dbReference type="GO" id="GO:0004326">
    <property type="term" value="F:tetrahydrofolylpolyglutamate synthase activity"/>
    <property type="evidence" value="ECO:0007669"/>
    <property type="project" value="InterPro"/>
</dbReference>
<dbReference type="Pfam" id="PF02875">
    <property type="entry name" value="Mur_ligase_C"/>
    <property type="match status" value="1"/>
</dbReference>
<dbReference type="GO" id="GO:0008360">
    <property type="term" value="P:regulation of cell shape"/>
    <property type="evidence" value="ECO:0007669"/>
    <property type="project" value="UniProtKB-KW"/>
</dbReference>
<feature type="binding site" evidence="11">
    <location>
        <position position="459"/>
    </location>
    <ligand>
        <name>meso-2,6-diaminopimelate</name>
        <dbReference type="ChEBI" id="CHEBI:57791"/>
    </ligand>
</feature>
<dbReference type="EC" id="6.3.2.13" evidence="11"/>
<evidence type="ECO:0000256" key="2">
    <source>
        <dbReference type="ARBA" id="ARBA00022490"/>
    </source>
</evidence>
<dbReference type="Pfam" id="PF01225">
    <property type="entry name" value="Mur_ligase"/>
    <property type="match status" value="1"/>
</dbReference>
<dbReference type="InterPro" id="IPR004101">
    <property type="entry name" value="Mur_ligase_C"/>
</dbReference>
<dbReference type="UniPathway" id="UPA00219"/>
<dbReference type="InterPro" id="IPR036615">
    <property type="entry name" value="Mur_ligase_C_dom_sf"/>
</dbReference>
<dbReference type="GO" id="GO:0051301">
    <property type="term" value="P:cell division"/>
    <property type="evidence" value="ECO:0007669"/>
    <property type="project" value="UniProtKB-KW"/>
</dbReference>
<dbReference type="PANTHER" id="PTHR23135:SF4">
    <property type="entry name" value="UDP-N-ACETYLMURAMOYL-L-ALANYL-D-GLUTAMATE--2,6-DIAMINOPIMELATE LIGASE MURE HOMOLOG, CHLOROPLASTIC"/>
    <property type="match status" value="1"/>
</dbReference>
<comment type="function">
    <text evidence="11">Catalyzes the addition of meso-diaminopimelic acid to the nucleotide precursor UDP-N-acetylmuramoyl-L-alanyl-D-glutamate (UMAG) in the biosynthesis of bacterial cell-wall peptidoglycan.</text>
</comment>
<dbReference type="SUPFAM" id="SSF53623">
    <property type="entry name" value="MurD-like peptide ligases, catalytic domain"/>
    <property type="match status" value="1"/>
</dbReference>
<dbReference type="HAMAP" id="MF_00208">
    <property type="entry name" value="MurE"/>
    <property type="match status" value="1"/>
</dbReference>
<keyword evidence="9 11" id="KW-0131">Cell cycle</keyword>
<dbReference type="GO" id="GO:0005737">
    <property type="term" value="C:cytoplasm"/>
    <property type="evidence" value="ECO:0007669"/>
    <property type="project" value="UniProtKB-SubCell"/>
</dbReference>